<dbReference type="PANTHER" id="PTHR43618:SF12">
    <property type="entry name" value="OXIDOREDUCTASE, SHORT-CHAIN DEHYDROGENASE_REDUCTASE FAMILY (AFU_ORTHOLOGUE AFUA_1G14540)"/>
    <property type="match status" value="1"/>
</dbReference>
<dbReference type="NCBIfam" id="NF005559">
    <property type="entry name" value="PRK07231.1"/>
    <property type="match status" value="1"/>
</dbReference>
<proteinExistence type="inferred from homology"/>
<evidence type="ECO:0000256" key="3">
    <source>
        <dbReference type="ARBA" id="ARBA00023002"/>
    </source>
</evidence>
<evidence type="ECO:0000259" key="4">
    <source>
        <dbReference type="SMART" id="SM00822"/>
    </source>
</evidence>
<evidence type="ECO:0000256" key="1">
    <source>
        <dbReference type="ARBA" id="ARBA00006484"/>
    </source>
</evidence>
<comment type="caution">
    <text evidence="5">The sequence shown here is derived from an EMBL/GenBank/DDBJ whole genome shotgun (WGS) entry which is preliminary data.</text>
</comment>
<dbReference type="PRINTS" id="PR00081">
    <property type="entry name" value="GDHRDH"/>
</dbReference>
<dbReference type="InterPro" id="IPR057326">
    <property type="entry name" value="KR_dom"/>
</dbReference>
<organism evidence="5 6">
    <name type="scientific">Marinibaculum pumilum</name>
    <dbReference type="NCBI Taxonomy" id="1766165"/>
    <lineage>
        <taxon>Bacteria</taxon>
        <taxon>Pseudomonadati</taxon>
        <taxon>Pseudomonadota</taxon>
        <taxon>Alphaproteobacteria</taxon>
        <taxon>Rhodospirillales</taxon>
        <taxon>Rhodospirillaceae</taxon>
        <taxon>Marinibaculum</taxon>
    </lineage>
</organism>
<dbReference type="SUPFAM" id="SSF51735">
    <property type="entry name" value="NAD(P)-binding Rossmann-fold domains"/>
    <property type="match status" value="1"/>
</dbReference>
<dbReference type="PROSITE" id="PS00061">
    <property type="entry name" value="ADH_SHORT"/>
    <property type="match status" value="1"/>
</dbReference>
<gene>
    <name evidence="5" type="ORF">ACFOGJ_14980</name>
</gene>
<dbReference type="EC" id="1.1.1.-" evidence="5"/>
<dbReference type="PANTHER" id="PTHR43618">
    <property type="entry name" value="7-ALPHA-HYDROXYSTEROID DEHYDROGENASE"/>
    <property type="match status" value="1"/>
</dbReference>
<comment type="similarity">
    <text evidence="1">Belongs to the short-chain dehydrogenases/reductases (SDR) family.</text>
</comment>
<evidence type="ECO:0000313" key="5">
    <source>
        <dbReference type="EMBL" id="MFC3228547.1"/>
    </source>
</evidence>
<evidence type="ECO:0000313" key="6">
    <source>
        <dbReference type="Proteomes" id="UP001595528"/>
    </source>
</evidence>
<evidence type="ECO:0000256" key="2">
    <source>
        <dbReference type="ARBA" id="ARBA00022857"/>
    </source>
</evidence>
<accession>A0ABV7L1Q1</accession>
<dbReference type="RefSeq" id="WP_379901768.1">
    <property type="nucleotide sequence ID" value="NZ_JBHRTR010000028.1"/>
</dbReference>
<dbReference type="EMBL" id="JBHRTR010000028">
    <property type="protein sequence ID" value="MFC3228547.1"/>
    <property type="molecule type" value="Genomic_DNA"/>
</dbReference>
<dbReference type="GO" id="GO:0016491">
    <property type="term" value="F:oxidoreductase activity"/>
    <property type="evidence" value="ECO:0007669"/>
    <property type="project" value="UniProtKB-KW"/>
</dbReference>
<dbReference type="InterPro" id="IPR002347">
    <property type="entry name" value="SDR_fam"/>
</dbReference>
<keyword evidence="6" id="KW-1185">Reference proteome</keyword>
<sequence length="262" mass="27194">MSVKDKVAIVTGGGTGLGAAVSTRLAAEGARVAVNYSRSAADAEACCTAIGHAGGEAVAIQADVASDADCRRLAAEALERWGRIDILVNNAGITRFADQADLDALDAEDFVDIYRVNVVGAYQMVRACAPAMRAAGKGAVVNISSIAGVTGIGSSMAYAASKGALNTMTLSLARSLAPEIRVNAVCPGFIGTRWFADELGPERYAARVKQQEETTLLRRAGRPEDIAVVVLFFCGEGSDHITGETLMPDAGLHLGFAPHVAR</sequence>
<dbReference type="Pfam" id="PF13561">
    <property type="entry name" value="adh_short_C2"/>
    <property type="match status" value="1"/>
</dbReference>
<dbReference type="CDD" id="cd05233">
    <property type="entry name" value="SDR_c"/>
    <property type="match status" value="1"/>
</dbReference>
<dbReference type="InterPro" id="IPR036291">
    <property type="entry name" value="NAD(P)-bd_dom_sf"/>
</dbReference>
<dbReference type="Gene3D" id="3.40.50.720">
    <property type="entry name" value="NAD(P)-binding Rossmann-like Domain"/>
    <property type="match status" value="1"/>
</dbReference>
<protein>
    <submittedName>
        <fullName evidence="5">SDR family NAD(P)-dependent oxidoreductase</fullName>
        <ecNumber evidence="5">1.1.1.-</ecNumber>
    </submittedName>
</protein>
<feature type="domain" description="Ketoreductase" evidence="4">
    <location>
        <begin position="6"/>
        <end position="192"/>
    </location>
</feature>
<name>A0ABV7L1Q1_9PROT</name>
<dbReference type="SMART" id="SM00822">
    <property type="entry name" value="PKS_KR"/>
    <property type="match status" value="1"/>
</dbReference>
<dbReference type="Proteomes" id="UP001595528">
    <property type="component" value="Unassembled WGS sequence"/>
</dbReference>
<keyword evidence="2" id="KW-0521">NADP</keyword>
<reference evidence="6" key="1">
    <citation type="journal article" date="2019" name="Int. J. Syst. Evol. Microbiol.">
        <title>The Global Catalogue of Microorganisms (GCM) 10K type strain sequencing project: providing services to taxonomists for standard genome sequencing and annotation.</title>
        <authorList>
            <consortium name="The Broad Institute Genomics Platform"/>
            <consortium name="The Broad Institute Genome Sequencing Center for Infectious Disease"/>
            <person name="Wu L."/>
            <person name="Ma J."/>
        </authorList>
    </citation>
    <scope>NUCLEOTIDE SEQUENCE [LARGE SCALE GENOMIC DNA]</scope>
    <source>
        <strain evidence="6">KCTC 42964</strain>
    </source>
</reference>
<dbReference type="InterPro" id="IPR052178">
    <property type="entry name" value="Sec_Metab_Biosynth_SDR"/>
</dbReference>
<dbReference type="InterPro" id="IPR020904">
    <property type="entry name" value="Sc_DH/Rdtase_CS"/>
</dbReference>
<dbReference type="PRINTS" id="PR00080">
    <property type="entry name" value="SDRFAMILY"/>
</dbReference>
<keyword evidence="3 5" id="KW-0560">Oxidoreductase</keyword>